<evidence type="ECO:0000313" key="2">
    <source>
        <dbReference type="Proteomes" id="UP000199184"/>
    </source>
</evidence>
<accession>A0A1C3XPM7</accession>
<gene>
    <name evidence="1" type="ORF">GA0061098_102360</name>
</gene>
<reference evidence="2" key="1">
    <citation type="submission" date="2016-08" db="EMBL/GenBank/DDBJ databases">
        <authorList>
            <person name="Varghese N."/>
            <person name="Submissions Spin"/>
        </authorList>
    </citation>
    <scope>NUCLEOTIDE SEQUENCE [LARGE SCALE GENOMIC DNA]</scope>
    <source>
        <strain evidence="2">ERR11</strain>
    </source>
</reference>
<sequence length="60" mass="7283">MNRLVKIRSQESLCRERAALDFDRRVFWLAQAEEWEQRALDEIAYHFRECNIGQTELARN</sequence>
<keyword evidence="2" id="KW-1185">Reference proteome</keyword>
<name>A0A1C3XPM7_9BRAD</name>
<organism evidence="1 2">
    <name type="scientific">Bradyrhizobium shewense</name>
    <dbReference type="NCBI Taxonomy" id="1761772"/>
    <lineage>
        <taxon>Bacteria</taxon>
        <taxon>Pseudomonadati</taxon>
        <taxon>Pseudomonadota</taxon>
        <taxon>Alphaproteobacteria</taxon>
        <taxon>Hyphomicrobiales</taxon>
        <taxon>Nitrobacteraceae</taxon>
        <taxon>Bradyrhizobium</taxon>
    </lineage>
</organism>
<dbReference type="Proteomes" id="UP000199184">
    <property type="component" value="Unassembled WGS sequence"/>
</dbReference>
<dbReference type="AlphaFoldDB" id="A0A1C3XPM7"/>
<dbReference type="EMBL" id="FMAI01000023">
    <property type="protein sequence ID" value="SCB54105.1"/>
    <property type="molecule type" value="Genomic_DNA"/>
</dbReference>
<evidence type="ECO:0000313" key="1">
    <source>
        <dbReference type="EMBL" id="SCB54105.1"/>
    </source>
</evidence>
<proteinExistence type="predicted"/>
<dbReference type="RefSeq" id="WP_091965561.1">
    <property type="nucleotide sequence ID" value="NZ_FMAI01000023.1"/>
</dbReference>
<protein>
    <submittedName>
        <fullName evidence="1">Uncharacterized protein</fullName>
    </submittedName>
</protein>